<feature type="compositionally biased region" description="Acidic residues" evidence="9">
    <location>
        <begin position="515"/>
        <end position="529"/>
    </location>
</feature>
<keyword evidence="8" id="KW-0862">Zinc</keyword>
<evidence type="ECO:0000256" key="5">
    <source>
        <dbReference type="ARBA" id="ARBA00022737"/>
    </source>
</evidence>
<feature type="region of interest" description="Disordered" evidence="9">
    <location>
        <begin position="510"/>
        <end position="530"/>
    </location>
</feature>
<organism evidence="11 12">
    <name type="scientific">Macrophomina phaseolina</name>
    <dbReference type="NCBI Taxonomy" id="35725"/>
    <lineage>
        <taxon>Eukaryota</taxon>
        <taxon>Fungi</taxon>
        <taxon>Dikarya</taxon>
        <taxon>Ascomycota</taxon>
        <taxon>Pezizomycotina</taxon>
        <taxon>Dothideomycetes</taxon>
        <taxon>Dothideomycetes incertae sedis</taxon>
        <taxon>Botryosphaeriales</taxon>
        <taxon>Botryosphaeriaceae</taxon>
        <taxon>Macrophomina</taxon>
    </lineage>
</organism>
<accession>A0ABQ8GD04</accession>
<comment type="caution">
    <text evidence="11">The sequence shown here is derived from an EMBL/GenBank/DDBJ whole genome shotgun (WGS) entry which is preliminary data.</text>
</comment>
<dbReference type="Pfam" id="PF01485">
    <property type="entry name" value="IBR"/>
    <property type="match status" value="2"/>
</dbReference>
<gene>
    <name evidence="11" type="ORF">B0J12DRAFT_105136</name>
</gene>
<keyword evidence="3" id="KW-0808">Transferase</keyword>
<keyword evidence="5" id="KW-0677">Repeat</keyword>
<evidence type="ECO:0000256" key="3">
    <source>
        <dbReference type="ARBA" id="ARBA00022679"/>
    </source>
</evidence>
<feature type="domain" description="RING-type" evidence="10">
    <location>
        <begin position="202"/>
        <end position="393"/>
    </location>
</feature>
<dbReference type="InterPro" id="IPR013083">
    <property type="entry name" value="Znf_RING/FYVE/PHD"/>
</dbReference>
<evidence type="ECO:0000256" key="2">
    <source>
        <dbReference type="ARBA" id="ARBA00012251"/>
    </source>
</evidence>
<dbReference type="EC" id="2.3.2.31" evidence="2"/>
<evidence type="ECO:0000256" key="1">
    <source>
        <dbReference type="ARBA" id="ARBA00001798"/>
    </source>
</evidence>
<keyword evidence="6" id="KW-0863">Zinc-finger</keyword>
<dbReference type="Gene3D" id="3.30.40.10">
    <property type="entry name" value="Zinc/RING finger domain, C3HC4 (zinc finger)"/>
    <property type="match status" value="1"/>
</dbReference>
<dbReference type="PROSITE" id="PS51873">
    <property type="entry name" value="TRIAD"/>
    <property type="match status" value="1"/>
</dbReference>
<evidence type="ECO:0000259" key="10">
    <source>
        <dbReference type="PROSITE" id="PS51873"/>
    </source>
</evidence>
<protein>
    <recommendedName>
        <fullName evidence="2">RBR-type E3 ubiquitin transferase</fullName>
        <ecNumber evidence="2">2.3.2.31</ecNumber>
    </recommendedName>
</protein>
<dbReference type="SUPFAM" id="SSF57850">
    <property type="entry name" value="RING/U-box"/>
    <property type="match status" value="2"/>
</dbReference>
<evidence type="ECO:0000256" key="8">
    <source>
        <dbReference type="ARBA" id="ARBA00022833"/>
    </source>
</evidence>
<evidence type="ECO:0000256" key="4">
    <source>
        <dbReference type="ARBA" id="ARBA00022723"/>
    </source>
</evidence>
<dbReference type="PANTHER" id="PTHR11685">
    <property type="entry name" value="RBR FAMILY RING FINGER AND IBR DOMAIN-CONTAINING"/>
    <property type="match status" value="1"/>
</dbReference>
<evidence type="ECO:0000313" key="12">
    <source>
        <dbReference type="Proteomes" id="UP000774617"/>
    </source>
</evidence>
<dbReference type="PROSITE" id="PS00518">
    <property type="entry name" value="ZF_RING_1"/>
    <property type="match status" value="1"/>
</dbReference>
<reference evidence="11 12" key="1">
    <citation type="journal article" date="2021" name="Nat. Commun.">
        <title>Genetic determinants of endophytism in the Arabidopsis root mycobiome.</title>
        <authorList>
            <person name="Mesny F."/>
            <person name="Miyauchi S."/>
            <person name="Thiergart T."/>
            <person name="Pickel B."/>
            <person name="Atanasova L."/>
            <person name="Karlsson M."/>
            <person name="Huettel B."/>
            <person name="Barry K.W."/>
            <person name="Haridas S."/>
            <person name="Chen C."/>
            <person name="Bauer D."/>
            <person name="Andreopoulos W."/>
            <person name="Pangilinan J."/>
            <person name="LaButti K."/>
            <person name="Riley R."/>
            <person name="Lipzen A."/>
            <person name="Clum A."/>
            <person name="Drula E."/>
            <person name="Henrissat B."/>
            <person name="Kohler A."/>
            <person name="Grigoriev I.V."/>
            <person name="Martin F.M."/>
            <person name="Hacquard S."/>
        </authorList>
    </citation>
    <scope>NUCLEOTIDE SEQUENCE [LARGE SCALE GENOMIC DNA]</scope>
    <source>
        <strain evidence="11 12">MPI-SDFR-AT-0080</strain>
    </source>
</reference>
<dbReference type="EMBL" id="JAGTJR010000014">
    <property type="protein sequence ID" value="KAH7049428.1"/>
    <property type="molecule type" value="Genomic_DNA"/>
</dbReference>
<dbReference type="InterPro" id="IPR002867">
    <property type="entry name" value="IBR_dom"/>
</dbReference>
<dbReference type="InterPro" id="IPR017907">
    <property type="entry name" value="Znf_RING_CS"/>
</dbReference>
<keyword evidence="7" id="KW-0833">Ubl conjugation pathway</keyword>
<dbReference type="InterPro" id="IPR044066">
    <property type="entry name" value="TRIAD_supradom"/>
</dbReference>
<keyword evidence="12" id="KW-1185">Reference proteome</keyword>
<comment type="catalytic activity">
    <reaction evidence="1">
        <text>[E2 ubiquitin-conjugating enzyme]-S-ubiquitinyl-L-cysteine + [acceptor protein]-L-lysine = [E2 ubiquitin-conjugating enzyme]-L-cysteine + [acceptor protein]-N(6)-ubiquitinyl-L-lysine.</text>
        <dbReference type="EC" id="2.3.2.31"/>
    </reaction>
</comment>
<proteinExistence type="predicted"/>
<name>A0ABQ8GD04_9PEZI</name>
<dbReference type="Gene3D" id="1.20.120.1750">
    <property type="match status" value="1"/>
</dbReference>
<evidence type="ECO:0000313" key="11">
    <source>
        <dbReference type="EMBL" id="KAH7049428.1"/>
    </source>
</evidence>
<dbReference type="InterPro" id="IPR031127">
    <property type="entry name" value="E3_UB_ligase_RBR"/>
</dbReference>
<dbReference type="CDD" id="cd20335">
    <property type="entry name" value="BRcat_RBR"/>
    <property type="match status" value="1"/>
</dbReference>
<evidence type="ECO:0000256" key="6">
    <source>
        <dbReference type="ARBA" id="ARBA00022771"/>
    </source>
</evidence>
<feature type="compositionally biased region" description="Pro residues" evidence="9">
    <location>
        <begin position="410"/>
        <end position="428"/>
    </location>
</feature>
<dbReference type="Proteomes" id="UP000774617">
    <property type="component" value="Unassembled WGS sequence"/>
</dbReference>
<sequence length="607" mass="67231">MASSHSPPSLTTNALFGAMDDQSAALIVQLQLEDIATIFATSKGKRRASEALNDQEYALQLCRQDLETNMVTLTDRAMGQSIARAVQEDRHILAREAEIEATVARDHKLACELEGRTAPLATALAPAPAPSSLATRSSSDAAAAAAAAEDEYLAKLLALYVSESEGAKLLMASAGDSSGGGEAGPGRESSSRGAKRQRTAAVDRRCEACRDEKKFFDVATLPHCRHDYCRDCLDQLFRLAMTDETLFPPRCCRQPIPVRDVRIFLTADTAREFERKKPELETPNRTYCRVQTCLAWIPPRHIHNDVGTCPACFMTTCTICKGEAHVGDCPNDEATQLLLQTADTSGWQRCYKCRRVVELNYGCNHITCRCGAQFCYVCGERWKTCRCAHWEEDRLVSRAEQIQRRRPLAAPMPAPEPEPAPELEPAPLSPTLLQGFAPEPEELPSIDDATDTEDVLYELPPVLEPLAPETPAQESPIAEAPMTVPLAEEVYSPDVKGGIDGDALIGAQVRQAKGDDDDDDGEDGDDDDAQSTLAIVNGNYDHQALLDMSLETLTRHLRENHECNHTRWNFVRGRHQCEECFHTLPQYIFECRQCMVRACNRCRRNRL</sequence>
<evidence type="ECO:0000256" key="9">
    <source>
        <dbReference type="SAM" id="MobiDB-lite"/>
    </source>
</evidence>
<evidence type="ECO:0000256" key="7">
    <source>
        <dbReference type="ARBA" id="ARBA00022786"/>
    </source>
</evidence>
<dbReference type="CDD" id="cd22584">
    <property type="entry name" value="Rcat_RBR_unk"/>
    <property type="match status" value="1"/>
</dbReference>
<keyword evidence="4" id="KW-0479">Metal-binding</keyword>
<feature type="region of interest" description="Disordered" evidence="9">
    <location>
        <begin position="406"/>
        <end position="442"/>
    </location>
</feature>
<feature type="region of interest" description="Disordered" evidence="9">
    <location>
        <begin position="172"/>
        <end position="197"/>
    </location>
</feature>